<keyword evidence="4 6" id="KW-0067">ATP-binding</keyword>
<name>A4WK29_PYRAR</name>
<dbReference type="Gene3D" id="3.40.50.300">
    <property type="entry name" value="P-loop containing nucleotide triphosphate hydrolases"/>
    <property type="match status" value="2"/>
</dbReference>
<feature type="domain" description="ABC transporter" evidence="5">
    <location>
        <begin position="243"/>
        <end position="466"/>
    </location>
</feature>
<dbReference type="OrthoDB" id="18209at2157"/>
<dbReference type="CDD" id="cd03216">
    <property type="entry name" value="ABC_Carb_Monos_I"/>
    <property type="match status" value="1"/>
</dbReference>
<dbReference type="RefSeq" id="WP_011900653.1">
    <property type="nucleotide sequence ID" value="NC_009376.1"/>
</dbReference>
<dbReference type="STRING" id="340102.Pars_1175"/>
<evidence type="ECO:0000256" key="2">
    <source>
        <dbReference type="ARBA" id="ARBA00022737"/>
    </source>
</evidence>
<dbReference type="PANTHER" id="PTHR43790">
    <property type="entry name" value="CARBOHYDRATE TRANSPORT ATP-BINDING PROTEIN MG119-RELATED"/>
    <property type="match status" value="1"/>
</dbReference>
<evidence type="ECO:0000256" key="4">
    <source>
        <dbReference type="ARBA" id="ARBA00022840"/>
    </source>
</evidence>
<dbReference type="InterPro" id="IPR027417">
    <property type="entry name" value="P-loop_NTPase"/>
</dbReference>
<dbReference type="InterPro" id="IPR003439">
    <property type="entry name" value="ABC_transporter-like_ATP-bd"/>
</dbReference>
<keyword evidence="2" id="KW-0677">Repeat</keyword>
<keyword evidence="1" id="KW-0813">Transport</keyword>
<evidence type="ECO:0000256" key="1">
    <source>
        <dbReference type="ARBA" id="ARBA00022448"/>
    </source>
</evidence>
<accession>A4WK29</accession>
<dbReference type="CDD" id="cd03215">
    <property type="entry name" value="ABC_Carb_Monos_II"/>
    <property type="match status" value="1"/>
</dbReference>
<reference evidence="6 7" key="1">
    <citation type="submission" date="2007-04" db="EMBL/GenBank/DDBJ databases">
        <title>Complete sequence of Pyrobaculum arsenaticum DSM 13514.</title>
        <authorList>
            <consortium name="US DOE Joint Genome Institute"/>
            <person name="Copeland A."/>
            <person name="Lucas S."/>
            <person name="Lapidus A."/>
            <person name="Barry K."/>
            <person name="Glavina del Rio T."/>
            <person name="Dalin E."/>
            <person name="Tice H."/>
            <person name="Pitluck S."/>
            <person name="Chain P."/>
            <person name="Malfatti S."/>
            <person name="Shin M."/>
            <person name="Vergez L."/>
            <person name="Schmutz J."/>
            <person name="Larimer F."/>
            <person name="Land M."/>
            <person name="Hauser L."/>
            <person name="Kyrpides N."/>
            <person name="Mikhailova N."/>
            <person name="Cozen A.E."/>
            <person name="Fitz-Gibbon S.T."/>
            <person name="House C.H."/>
            <person name="Saltikov C."/>
            <person name="Lowe T.M."/>
            <person name="Richardson P."/>
        </authorList>
    </citation>
    <scope>NUCLEOTIDE SEQUENCE [LARGE SCALE GENOMIC DNA]</scope>
    <source>
        <strain evidence="7">ATCC 700994 / DSM 13514 / JCM 11321 / PZ6</strain>
    </source>
</reference>
<protein>
    <submittedName>
        <fullName evidence="6">Nucleoside ABC transporter ATP-binding protein</fullName>
    </submittedName>
</protein>
<dbReference type="SUPFAM" id="SSF52540">
    <property type="entry name" value="P-loop containing nucleoside triphosphate hydrolases"/>
    <property type="match status" value="2"/>
</dbReference>
<evidence type="ECO:0000256" key="3">
    <source>
        <dbReference type="ARBA" id="ARBA00022741"/>
    </source>
</evidence>
<evidence type="ECO:0000313" key="6">
    <source>
        <dbReference type="EMBL" id="ABP50746.1"/>
    </source>
</evidence>
<gene>
    <name evidence="6" type="ordered locus">Pars_1175</name>
</gene>
<dbReference type="AlphaFoldDB" id="A4WK29"/>
<feature type="domain" description="ABC transporter" evidence="5">
    <location>
        <begin position="9"/>
        <end position="233"/>
    </location>
</feature>
<dbReference type="Pfam" id="PF00005">
    <property type="entry name" value="ABC_tran"/>
    <property type="match status" value="2"/>
</dbReference>
<dbReference type="Proteomes" id="UP000001567">
    <property type="component" value="Chromosome"/>
</dbReference>
<dbReference type="GO" id="GO:0016887">
    <property type="term" value="F:ATP hydrolysis activity"/>
    <property type="evidence" value="ECO:0007669"/>
    <property type="project" value="InterPro"/>
</dbReference>
<dbReference type="GeneID" id="5055876"/>
<dbReference type="PANTHER" id="PTHR43790:SF9">
    <property type="entry name" value="GALACTOFURANOSE TRANSPORTER ATP-BINDING PROTEIN YTFR"/>
    <property type="match status" value="1"/>
</dbReference>
<organism evidence="6 7">
    <name type="scientific">Pyrobaculum arsenaticum (strain DSM 13514 / JCM 11321 / PZ6)</name>
    <dbReference type="NCBI Taxonomy" id="340102"/>
    <lineage>
        <taxon>Archaea</taxon>
        <taxon>Thermoproteota</taxon>
        <taxon>Thermoprotei</taxon>
        <taxon>Thermoproteales</taxon>
        <taxon>Thermoproteaceae</taxon>
        <taxon>Pyrobaculum</taxon>
    </lineage>
</organism>
<dbReference type="InterPro" id="IPR017871">
    <property type="entry name" value="ABC_transporter-like_CS"/>
</dbReference>
<dbReference type="HOGENOM" id="CLU_000604_92_0_2"/>
<dbReference type="GO" id="GO:0005524">
    <property type="term" value="F:ATP binding"/>
    <property type="evidence" value="ECO:0007669"/>
    <property type="project" value="UniProtKB-KW"/>
</dbReference>
<dbReference type="PROSITE" id="PS00211">
    <property type="entry name" value="ABC_TRANSPORTER_1"/>
    <property type="match status" value="1"/>
</dbReference>
<keyword evidence="3" id="KW-0547">Nucleotide-binding</keyword>
<dbReference type="InterPro" id="IPR050107">
    <property type="entry name" value="ABC_carbohydrate_import_ATPase"/>
</dbReference>
<dbReference type="KEGG" id="pas:Pars_1175"/>
<dbReference type="InterPro" id="IPR003593">
    <property type="entry name" value="AAA+_ATPase"/>
</dbReference>
<dbReference type="PhylomeDB" id="A4WK29"/>
<sequence>MPQQAEPALRAVGITKFFPGVVALDGVDLEVNKGEVHSLLGENGAGKSTLISILYGVYAPDRGEIYLRGRRITIHSPRHAAKLGISLISQHFALVESLTVEENLRLAGIDVEKAEKIAEQLGVEIDMRRYVAELTVGQRQRLEIVKSLARESDVLLMDEPTALLSPREVKSLLAVVRRLAEMGKAVVFVTHKIREAVEVSDRITVLRRGKKIATYERPFDEDALLAAMFEASVKRRVHKASRATSEVIYRAEGLKGGRVREATIELRRGEVVAVLGVAGNGQEELMELLAGFKKPTGGRIFLDGQELTGRPFAEFLKKGVAYVPEDRWRALAKELSVLDNFKIRCVKNCVEALQEAKNELDIDFPTPSARVAALSGGNQQKVILAREVWLRKPYVLIASYPTRGLDADTSEKFYALVRSAVTGGAVVSLEDVEEAVEKADRIYVMSRGRIVASFEPPFDIGEIAEAMTQ</sequence>
<dbReference type="SMART" id="SM00382">
    <property type="entry name" value="AAA"/>
    <property type="match status" value="2"/>
</dbReference>
<proteinExistence type="predicted"/>
<evidence type="ECO:0000313" key="7">
    <source>
        <dbReference type="Proteomes" id="UP000001567"/>
    </source>
</evidence>
<evidence type="ECO:0000259" key="5">
    <source>
        <dbReference type="PROSITE" id="PS50893"/>
    </source>
</evidence>
<dbReference type="PROSITE" id="PS50893">
    <property type="entry name" value="ABC_TRANSPORTER_2"/>
    <property type="match status" value="2"/>
</dbReference>
<dbReference type="EMBL" id="CP000660">
    <property type="protein sequence ID" value="ABP50746.1"/>
    <property type="molecule type" value="Genomic_DNA"/>
</dbReference>